<dbReference type="AlphaFoldDB" id="A0A926FAW3"/>
<gene>
    <name evidence="1" type="ORF">H8706_11860</name>
</gene>
<dbReference type="Proteomes" id="UP000647416">
    <property type="component" value="Unassembled WGS sequence"/>
</dbReference>
<dbReference type="RefSeq" id="WP_262432812.1">
    <property type="nucleotide sequence ID" value="NZ_JACRTE010000055.1"/>
</dbReference>
<evidence type="ECO:0000313" key="1">
    <source>
        <dbReference type="EMBL" id="MBC8597548.1"/>
    </source>
</evidence>
<accession>A0A926FAW3</accession>
<reference evidence="1" key="1">
    <citation type="submission" date="2020-08" db="EMBL/GenBank/DDBJ databases">
        <title>Genome public.</title>
        <authorList>
            <person name="Liu C."/>
            <person name="Sun Q."/>
        </authorList>
    </citation>
    <scope>NUCLEOTIDE SEQUENCE</scope>
    <source>
        <strain evidence="1">NSJ-50</strain>
    </source>
</reference>
<name>A0A926FAW3_9FIRM</name>
<evidence type="ECO:0000313" key="2">
    <source>
        <dbReference type="Proteomes" id="UP000647416"/>
    </source>
</evidence>
<protein>
    <submittedName>
        <fullName evidence="1">Uncharacterized protein</fullName>
    </submittedName>
</protein>
<proteinExistence type="predicted"/>
<sequence>MSEFNKNLYMVKGIFVQDETEPIVTGFYYIDEHGRHFIIGDDFGHYETNPYTLCRCTGIKLKDSDYLPFEYDVFSYNEPLSDKFCFGYFEFNQYLTQWVLVTNNETHQYRTLNKCNNLIFTGRNVLLKDNDMNWFVEYSKKEFEKSKSNVIDNSYCPSKFRR</sequence>
<dbReference type="EMBL" id="JACRTE010000055">
    <property type="protein sequence ID" value="MBC8597548.1"/>
    <property type="molecule type" value="Genomic_DNA"/>
</dbReference>
<keyword evidence="2" id="KW-1185">Reference proteome</keyword>
<comment type="caution">
    <text evidence="1">The sequence shown here is derived from an EMBL/GenBank/DDBJ whole genome shotgun (WGS) entry which is preliminary data.</text>
</comment>
<organism evidence="1 2">
    <name type="scientific">Qingrenia yutianensis</name>
    <dbReference type="NCBI Taxonomy" id="2763676"/>
    <lineage>
        <taxon>Bacteria</taxon>
        <taxon>Bacillati</taxon>
        <taxon>Bacillota</taxon>
        <taxon>Clostridia</taxon>
        <taxon>Eubacteriales</taxon>
        <taxon>Oscillospiraceae</taxon>
        <taxon>Qingrenia</taxon>
    </lineage>
</organism>